<feature type="region of interest" description="Disordered" evidence="3">
    <location>
        <begin position="1"/>
        <end position="24"/>
    </location>
</feature>
<dbReference type="PROSITE" id="PS50048">
    <property type="entry name" value="ZN2_CY6_FUNGAL_2"/>
    <property type="match status" value="1"/>
</dbReference>
<dbReference type="PROSITE" id="PS00463">
    <property type="entry name" value="ZN2_CY6_FUNGAL_1"/>
    <property type="match status" value="1"/>
</dbReference>
<dbReference type="SMART" id="SM00066">
    <property type="entry name" value="GAL4"/>
    <property type="match status" value="1"/>
</dbReference>
<dbReference type="Proteomes" id="UP000799423">
    <property type="component" value="Unassembled WGS sequence"/>
</dbReference>
<comment type="subcellular location">
    <subcellularLocation>
        <location evidence="1">Nucleus</location>
    </subcellularLocation>
</comment>
<evidence type="ECO:0000256" key="1">
    <source>
        <dbReference type="ARBA" id="ARBA00004123"/>
    </source>
</evidence>
<feature type="region of interest" description="Disordered" evidence="3">
    <location>
        <begin position="61"/>
        <end position="91"/>
    </location>
</feature>
<organism evidence="5 6">
    <name type="scientific">Plenodomus tracheiphilus IPT5</name>
    <dbReference type="NCBI Taxonomy" id="1408161"/>
    <lineage>
        <taxon>Eukaryota</taxon>
        <taxon>Fungi</taxon>
        <taxon>Dikarya</taxon>
        <taxon>Ascomycota</taxon>
        <taxon>Pezizomycotina</taxon>
        <taxon>Dothideomycetes</taxon>
        <taxon>Pleosporomycetidae</taxon>
        <taxon>Pleosporales</taxon>
        <taxon>Pleosporineae</taxon>
        <taxon>Leptosphaeriaceae</taxon>
        <taxon>Plenodomus</taxon>
    </lineage>
</organism>
<dbReference type="InterPro" id="IPR021858">
    <property type="entry name" value="Fun_TF"/>
</dbReference>
<dbReference type="Gene3D" id="4.10.240.10">
    <property type="entry name" value="Zn(2)-C6 fungal-type DNA-binding domain"/>
    <property type="match status" value="1"/>
</dbReference>
<dbReference type="InterPro" id="IPR036864">
    <property type="entry name" value="Zn2-C6_fun-type_DNA-bd_sf"/>
</dbReference>
<evidence type="ECO:0000259" key="4">
    <source>
        <dbReference type="PROSITE" id="PS50048"/>
    </source>
</evidence>
<evidence type="ECO:0000256" key="2">
    <source>
        <dbReference type="ARBA" id="ARBA00023242"/>
    </source>
</evidence>
<dbReference type="CDD" id="cd00067">
    <property type="entry name" value="GAL4"/>
    <property type="match status" value="1"/>
</dbReference>
<gene>
    <name evidence="5" type="ORF">T440DRAFT_399071</name>
</gene>
<dbReference type="Pfam" id="PF11951">
    <property type="entry name" value="Fungal_trans_2"/>
    <property type="match status" value="1"/>
</dbReference>
<dbReference type="AlphaFoldDB" id="A0A6A7B4C5"/>
<dbReference type="GO" id="GO:0045944">
    <property type="term" value="P:positive regulation of transcription by RNA polymerase II"/>
    <property type="evidence" value="ECO:0007669"/>
    <property type="project" value="TreeGrafter"/>
</dbReference>
<proteinExistence type="predicted"/>
<dbReference type="GO" id="GO:0000976">
    <property type="term" value="F:transcription cis-regulatory region binding"/>
    <property type="evidence" value="ECO:0007669"/>
    <property type="project" value="TreeGrafter"/>
</dbReference>
<feature type="domain" description="Zn(2)-C6 fungal-type" evidence="4">
    <location>
        <begin position="25"/>
        <end position="55"/>
    </location>
</feature>
<dbReference type="EMBL" id="MU006311">
    <property type="protein sequence ID" value="KAF2849537.1"/>
    <property type="molecule type" value="Genomic_DNA"/>
</dbReference>
<keyword evidence="2" id="KW-0539">Nucleus</keyword>
<sequence>MPSTGPSKPRKPRPSRARGLRTTTGCLTCRKRRVKCDEGKPTCATCGKSERECVYATDSALDPTAQKSGSIDPSTPSVQEDDPGASQSPALSRRVLVAGDIDPRLCTNSPRPSFKSPERNAPWFPSPTSAPLEWYDLLAEDAINNMDKYNLDLELERTTLSSRHSPNLEALYDEAQPQALPQERESSPVLLEQWNSSDNIPMTSDELMLLHHYTNMIGPMIDLCDPSKQFTTAVPRLAVRNVGLLKSLLAVSARHMALGEPRVHVMQSSMPYPASDSNIAVNPMHQVATHYYYETLQYLSQNLLYPSYSQSKEIISTALLISTYEMFDAEGLYSNGAWERHLRGIFWIQRSQNNNGECKDPLRRAAWWQWLRQDTWAAFREGRKVLTFWEPTKHLVELSPDELCLRIIYISAKCVDFAASEKHDEIAARIAEGNRLLRALEDWNKALPSSFEPLYKAVLPLAGQLFAPIWIHPASYASAIQHFHFSRIVVIINQPSIGGATDFSERQLLLNESVDTICGMAVMHQSMGTPSMTPDFQALYAAGLCTQSPVKQTFILRLLENTADISRFSPKTLLESLMNYWRAGS</sequence>
<reference evidence="5" key="1">
    <citation type="submission" date="2020-01" db="EMBL/GenBank/DDBJ databases">
        <authorList>
            <consortium name="DOE Joint Genome Institute"/>
            <person name="Haridas S."/>
            <person name="Albert R."/>
            <person name="Binder M."/>
            <person name="Bloem J."/>
            <person name="Labutti K."/>
            <person name="Salamov A."/>
            <person name="Andreopoulos B."/>
            <person name="Baker S.E."/>
            <person name="Barry K."/>
            <person name="Bills G."/>
            <person name="Bluhm B.H."/>
            <person name="Cannon C."/>
            <person name="Castanera R."/>
            <person name="Culley D.E."/>
            <person name="Daum C."/>
            <person name="Ezra D."/>
            <person name="Gonzalez J.B."/>
            <person name="Henrissat B."/>
            <person name="Kuo A."/>
            <person name="Liang C."/>
            <person name="Lipzen A."/>
            <person name="Lutzoni F."/>
            <person name="Magnuson J."/>
            <person name="Mondo S."/>
            <person name="Nolan M."/>
            <person name="Ohm R."/>
            <person name="Pangilinan J."/>
            <person name="Park H.-J."/>
            <person name="Ramirez L."/>
            <person name="Alfaro M."/>
            <person name="Sun H."/>
            <person name="Tritt A."/>
            <person name="Yoshinaga Y."/>
            <person name="Zwiers L.-H."/>
            <person name="Turgeon B.G."/>
            <person name="Goodwin S.B."/>
            <person name="Spatafora J.W."/>
            <person name="Crous P.W."/>
            <person name="Grigoriev I.V."/>
        </authorList>
    </citation>
    <scope>NUCLEOTIDE SEQUENCE</scope>
    <source>
        <strain evidence="5">IPT5</strain>
    </source>
</reference>
<dbReference type="PANTHER" id="PTHR37534">
    <property type="entry name" value="TRANSCRIPTIONAL ACTIVATOR PROTEIN UGA3"/>
    <property type="match status" value="1"/>
</dbReference>
<name>A0A6A7B4C5_9PLEO</name>
<dbReference type="GO" id="GO:0000981">
    <property type="term" value="F:DNA-binding transcription factor activity, RNA polymerase II-specific"/>
    <property type="evidence" value="ECO:0007669"/>
    <property type="project" value="InterPro"/>
</dbReference>
<dbReference type="GO" id="GO:0008270">
    <property type="term" value="F:zinc ion binding"/>
    <property type="evidence" value="ECO:0007669"/>
    <property type="project" value="InterPro"/>
</dbReference>
<dbReference type="CDD" id="cd12148">
    <property type="entry name" value="fungal_TF_MHR"/>
    <property type="match status" value="1"/>
</dbReference>
<dbReference type="PANTHER" id="PTHR37534:SF3">
    <property type="entry name" value="ZN(II)2CYS6 TRANSCRIPTION FACTOR (EUROFUNG)"/>
    <property type="match status" value="1"/>
</dbReference>
<feature type="compositionally biased region" description="Basic residues" evidence="3">
    <location>
        <begin position="8"/>
        <end position="19"/>
    </location>
</feature>
<dbReference type="Pfam" id="PF00172">
    <property type="entry name" value="Zn_clus"/>
    <property type="match status" value="1"/>
</dbReference>
<evidence type="ECO:0000313" key="5">
    <source>
        <dbReference type="EMBL" id="KAF2849537.1"/>
    </source>
</evidence>
<dbReference type="GO" id="GO:0005634">
    <property type="term" value="C:nucleus"/>
    <property type="evidence" value="ECO:0007669"/>
    <property type="project" value="UniProtKB-SubCell"/>
</dbReference>
<dbReference type="SUPFAM" id="SSF57701">
    <property type="entry name" value="Zn2/Cys6 DNA-binding domain"/>
    <property type="match status" value="1"/>
</dbReference>
<accession>A0A6A7B4C5</accession>
<feature type="compositionally biased region" description="Polar residues" evidence="3">
    <location>
        <begin position="65"/>
        <end position="78"/>
    </location>
</feature>
<dbReference type="InterPro" id="IPR001138">
    <property type="entry name" value="Zn2Cys6_DnaBD"/>
</dbReference>
<keyword evidence="6" id="KW-1185">Reference proteome</keyword>
<evidence type="ECO:0000313" key="6">
    <source>
        <dbReference type="Proteomes" id="UP000799423"/>
    </source>
</evidence>
<protein>
    <recommendedName>
        <fullName evidence="4">Zn(2)-C6 fungal-type domain-containing protein</fullName>
    </recommendedName>
</protein>
<dbReference type="OrthoDB" id="5319341at2759"/>
<evidence type="ECO:0000256" key="3">
    <source>
        <dbReference type="SAM" id="MobiDB-lite"/>
    </source>
</evidence>